<keyword evidence="7" id="KW-1185">Reference proteome</keyword>
<dbReference type="GO" id="GO:0003677">
    <property type="term" value="F:DNA binding"/>
    <property type="evidence" value="ECO:0007669"/>
    <property type="project" value="UniProtKB-KW"/>
</dbReference>
<dbReference type="OrthoDB" id="3770404at2"/>
<dbReference type="PANTHER" id="PTHR30514">
    <property type="entry name" value="GLUCOKINASE"/>
    <property type="match status" value="1"/>
</dbReference>
<dbReference type="GO" id="GO:0097367">
    <property type="term" value="F:carbohydrate derivative binding"/>
    <property type="evidence" value="ECO:0007669"/>
    <property type="project" value="InterPro"/>
</dbReference>
<feature type="domain" description="HTH rpiR-type" evidence="4">
    <location>
        <begin position="9"/>
        <end position="85"/>
    </location>
</feature>
<evidence type="ECO:0000256" key="1">
    <source>
        <dbReference type="ARBA" id="ARBA00023015"/>
    </source>
</evidence>
<evidence type="ECO:0000256" key="2">
    <source>
        <dbReference type="ARBA" id="ARBA00023125"/>
    </source>
</evidence>
<dbReference type="InterPro" id="IPR046348">
    <property type="entry name" value="SIS_dom_sf"/>
</dbReference>
<dbReference type="InterPro" id="IPR000281">
    <property type="entry name" value="HTH_RpiR"/>
</dbReference>
<evidence type="ECO:0000313" key="6">
    <source>
        <dbReference type="EMBL" id="TFD48781.1"/>
    </source>
</evidence>
<dbReference type="Pfam" id="PF01418">
    <property type="entry name" value="HTH_6"/>
    <property type="match status" value="1"/>
</dbReference>
<evidence type="ECO:0000259" key="4">
    <source>
        <dbReference type="PROSITE" id="PS51071"/>
    </source>
</evidence>
<name>A0A4R8ZY64_9MICO</name>
<dbReference type="RefSeq" id="WP_134519807.1">
    <property type="nucleotide sequence ID" value="NZ_SOHE01000053.1"/>
</dbReference>
<proteinExistence type="predicted"/>
<dbReference type="InterPro" id="IPR036388">
    <property type="entry name" value="WH-like_DNA-bd_sf"/>
</dbReference>
<keyword evidence="2" id="KW-0238">DNA-binding</keyword>
<protein>
    <submittedName>
        <fullName evidence="6">MurR/RpiR family transcriptional regulator</fullName>
    </submittedName>
</protein>
<dbReference type="PANTHER" id="PTHR30514:SF1">
    <property type="entry name" value="HTH-TYPE TRANSCRIPTIONAL REGULATOR HEXR-RELATED"/>
    <property type="match status" value="1"/>
</dbReference>
<dbReference type="SUPFAM" id="SSF53697">
    <property type="entry name" value="SIS domain"/>
    <property type="match status" value="1"/>
</dbReference>
<dbReference type="InterPro" id="IPR035472">
    <property type="entry name" value="RpiR-like_SIS"/>
</dbReference>
<dbReference type="PROSITE" id="PS51071">
    <property type="entry name" value="HTH_RPIR"/>
    <property type="match status" value="1"/>
</dbReference>
<evidence type="ECO:0000259" key="5">
    <source>
        <dbReference type="PROSITE" id="PS51464"/>
    </source>
</evidence>
<keyword evidence="1" id="KW-0805">Transcription regulation</keyword>
<dbReference type="Proteomes" id="UP000297447">
    <property type="component" value="Unassembled WGS sequence"/>
</dbReference>
<comment type="caution">
    <text evidence="6">The sequence shown here is derived from an EMBL/GenBank/DDBJ whole genome shotgun (WGS) entry which is preliminary data.</text>
</comment>
<gene>
    <name evidence="6" type="ORF">E3T55_12000</name>
</gene>
<sequence length="287" mass="30013">MGWTGNDEASPSTRVATVINSLQPTERRVAECMVADMAAIVELTAQELAQRVGVARSTVIRTCQTLGYRGYPQLRVALARELAQSASAARDYGTSALGHLRADVSGLSLALPQIFSVLTDEVVEEAVHRIATANRVLALASGLSAPLASDLAMRLTAVGRPAEFVADPIGQQISARQLRQADVCIIISGSGANESSIRAARSARAAQAAVVVVTSFASSPLVALADVALVVAAAQESFRHELEHTSRVPHAILIESLVAIVSGRLGEASRSARSTVLGILSDNLSDD</sequence>
<dbReference type="GO" id="GO:1901135">
    <property type="term" value="P:carbohydrate derivative metabolic process"/>
    <property type="evidence" value="ECO:0007669"/>
    <property type="project" value="InterPro"/>
</dbReference>
<accession>A0A4R8ZY64</accession>
<dbReference type="InterPro" id="IPR001347">
    <property type="entry name" value="SIS_dom"/>
</dbReference>
<dbReference type="AlphaFoldDB" id="A0A4R8ZY64"/>
<organism evidence="6 7">
    <name type="scientific">Cryobacterium frigoriphilum</name>
    <dbReference type="NCBI Taxonomy" id="1259150"/>
    <lineage>
        <taxon>Bacteria</taxon>
        <taxon>Bacillati</taxon>
        <taxon>Actinomycetota</taxon>
        <taxon>Actinomycetes</taxon>
        <taxon>Micrococcales</taxon>
        <taxon>Microbacteriaceae</taxon>
        <taxon>Cryobacterium</taxon>
    </lineage>
</organism>
<dbReference type="Pfam" id="PF01380">
    <property type="entry name" value="SIS"/>
    <property type="match status" value="1"/>
</dbReference>
<dbReference type="Gene3D" id="3.40.50.10490">
    <property type="entry name" value="Glucose-6-phosphate isomerase like protein, domain 1"/>
    <property type="match status" value="1"/>
</dbReference>
<evidence type="ECO:0000256" key="3">
    <source>
        <dbReference type="ARBA" id="ARBA00023163"/>
    </source>
</evidence>
<dbReference type="InterPro" id="IPR009057">
    <property type="entry name" value="Homeodomain-like_sf"/>
</dbReference>
<dbReference type="CDD" id="cd05013">
    <property type="entry name" value="SIS_RpiR"/>
    <property type="match status" value="1"/>
</dbReference>
<keyword evidence="3" id="KW-0804">Transcription</keyword>
<dbReference type="PROSITE" id="PS51464">
    <property type="entry name" value="SIS"/>
    <property type="match status" value="1"/>
</dbReference>
<dbReference type="GO" id="GO:0003700">
    <property type="term" value="F:DNA-binding transcription factor activity"/>
    <property type="evidence" value="ECO:0007669"/>
    <property type="project" value="InterPro"/>
</dbReference>
<dbReference type="InterPro" id="IPR047640">
    <property type="entry name" value="RpiR-like"/>
</dbReference>
<dbReference type="EMBL" id="SOHE01000053">
    <property type="protein sequence ID" value="TFD48781.1"/>
    <property type="molecule type" value="Genomic_DNA"/>
</dbReference>
<dbReference type="Gene3D" id="1.10.10.10">
    <property type="entry name" value="Winged helix-like DNA-binding domain superfamily/Winged helix DNA-binding domain"/>
    <property type="match status" value="1"/>
</dbReference>
<feature type="domain" description="SIS" evidence="5">
    <location>
        <begin position="126"/>
        <end position="267"/>
    </location>
</feature>
<dbReference type="SUPFAM" id="SSF46689">
    <property type="entry name" value="Homeodomain-like"/>
    <property type="match status" value="1"/>
</dbReference>
<evidence type="ECO:0000313" key="7">
    <source>
        <dbReference type="Proteomes" id="UP000297447"/>
    </source>
</evidence>
<reference evidence="6 7" key="1">
    <citation type="submission" date="2019-03" db="EMBL/GenBank/DDBJ databases">
        <title>Genomics of glacier-inhabiting Cryobacterium strains.</title>
        <authorList>
            <person name="Liu Q."/>
            <person name="Xin Y.-H."/>
        </authorList>
    </citation>
    <scope>NUCLEOTIDE SEQUENCE [LARGE SCALE GENOMIC DNA]</scope>
    <source>
        <strain evidence="6 7">Hh14</strain>
    </source>
</reference>